<dbReference type="Proteomes" id="UP000269945">
    <property type="component" value="Unassembled WGS sequence"/>
</dbReference>
<feature type="non-terminal residue" evidence="2">
    <location>
        <position position="40"/>
    </location>
</feature>
<proteinExistence type="predicted"/>
<dbReference type="EMBL" id="CYRY02002447">
    <property type="protein sequence ID" value="VCW67125.1"/>
    <property type="molecule type" value="Genomic_DNA"/>
</dbReference>
<reference evidence="2 3" key="1">
    <citation type="submission" date="2018-10" db="EMBL/GenBank/DDBJ databases">
        <authorList>
            <person name="Ekblom R."/>
            <person name="Jareborg N."/>
        </authorList>
    </citation>
    <scope>NUCLEOTIDE SEQUENCE [LARGE SCALE GENOMIC DNA]</scope>
    <source>
        <tissue evidence="2">Muscle</tissue>
    </source>
</reference>
<organism evidence="2 3">
    <name type="scientific">Gulo gulo</name>
    <name type="common">Wolverine</name>
    <name type="synonym">Gluton</name>
    <dbReference type="NCBI Taxonomy" id="48420"/>
    <lineage>
        <taxon>Eukaryota</taxon>
        <taxon>Metazoa</taxon>
        <taxon>Chordata</taxon>
        <taxon>Craniata</taxon>
        <taxon>Vertebrata</taxon>
        <taxon>Euteleostomi</taxon>
        <taxon>Mammalia</taxon>
        <taxon>Eutheria</taxon>
        <taxon>Laurasiatheria</taxon>
        <taxon>Carnivora</taxon>
        <taxon>Caniformia</taxon>
        <taxon>Musteloidea</taxon>
        <taxon>Mustelidae</taxon>
        <taxon>Guloninae</taxon>
        <taxon>Gulo</taxon>
    </lineage>
</organism>
<evidence type="ECO:0000313" key="3">
    <source>
        <dbReference type="Proteomes" id="UP000269945"/>
    </source>
</evidence>
<sequence length="40" mass="4628">MRAQGAGCRGQWGQWPRGRRRAGPHYPARHKERREDALTA</sequence>
<feature type="compositionally biased region" description="Basic residues" evidence="1">
    <location>
        <begin position="17"/>
        <end position="32"/>
    </location>
</feature>
<feature type="region of interest" description="Disordered" evidence="1">
    <location>
        <begin position="1"/>
        <end position="40"/>
    </location>
</feature>
<name>A0A9X9LFQ5_GULGU</name>
<keyword evidence="3" id="KW-1185">Reference proteome</keyword>
<evidence type="ECO:0000313" key="2">
    <source>
        <dbReference type="EMBL" id="VCW67125.1"/>
    </source>
</evidence>
<evidence type="ECO:0000256" key="1">
    <source>
        <dbReference type="SAM" id="MobiDB-lite"/>
    </source>
</evidence>
<accession>A0A9X9LFQ5</accession>
<gene>
    <name evidence="2" type="ORF">BN2614_LOCUS13</name>
</gene>
<dbReference type="AlphaFoldDB" id="A0A9X9LFQ5"/>
<protein>
    <submittedName>
        <fullName evidence="2">Uncharacterized protein</fullName>
    </submittedName>
</protein>
<comment type="caution">
    <text evidence="2">The sequence shown here is derived from an EMBL/GenBank/DDBJ whole genome shotgun (WGS) entry which is preliminary data.</text>
</comment>